<proteinExistence type="predicted"/>
<keyword evidence="3" id="KW-1185">Reference proteome</keyword>
<dbReference type="Gene3D" id="1.20.5.1700">
    <property type="match status" value="1"/>
</dbReference>
<protein>
    <submittedName>
        <fullName evidence="2">Uncharacterized protein</fullName>
    </submittedName>
</protein>
<dbReference type="EMBL" id="NPOA01000004">
    <property type="protein sequence ID" value="PAV30175.1"/>
    <property type="molecule type" value="Genomic_DNA"/>
</dbReference>
<name>A0A2A2IGB7_9BACI</name>
<gene>
    <name evidence="2" type="ORF">CIL05_06825</name>
</gene>
<dbReference type="AlphaFoldDB" id="A0A2A2IGB7"/>
<sequence length="493" mass="56079">MKEQISVKPKILDLQSTNDIYMTLNIRILSNKPNLNGAVFTSDFIEKNVQNKDKLIGIPFVVDRDRLEEGDFTQLSHNLTADGELGTDQIGSFVDFWQEEDGDTLYLCGQIRVMKRYSRVCEAIVELFSESNLNTSCEILVQGYEEITDDGIRKIHYNDGRNALFASCLVSNPADVNAKGTLLIAEAYEQDIKNQKGDVIMPNNNKQDKIETFNKGVEVKYHGVLETSALKWHEVRDKVFNLVNPYNAEKDEREYNYMIMELFTSYLILEDWDNFDVLYKASYEIDGDTITIAPKEDWQVGSYGFIPEGIELNSIIVNHDAKLVELNKELDKTKEELETMSKEKQTDVELNEAKIKELEEKVVELNATIVSEQEAKQALEVTITELSGTVDELTPFKEQVETAKKEKETAELTEKYSKLITKEVFASERVTKAIEELDSVELNSVVVEEIAKQKQTDLETASTKDKDVVIAATQGKDLITYDKDASYWASPRS</sequence>
<accession>A0A2A2IGB7</accession>
<dbReference type="OrthoDB" id="2329786at2"/>
<evidence type="ECO:0000313" key="3">
    <source>
        <dbReference type="Proteomes" id="UP000218887"/>
    </source>
</evidence>
<keyword evidence="1" id="KW-0175">Coiled coil</keyword>
<dbReference type="RefSeq" id="WP_095654777.1">
    <property type="nucleotide sequence ID" value="NZ_NPOA01000004.1"/>
</dbReference>
<reference evidence="2 3" key="1">
    <citation type="submission" date="2017-08" db="EMBL/GenBank/DDBJ databases">
        <title>Virgibacillus indicus sp. nov. and Virgibacillus profoundi sp. nov, two moderately halophilic bacteria isolated from marine sediment by using the Microfluidic Streak Plate.</title>
        <authorList>
            <person name="Xu B."/>
            <person name="Hu B."/>
            <person name="Wang J."/>
            <person name="Zhu Y."/>
            <person name="Huang L."/>
            <person name="Du W."/>
            <person name="Huang Y."/>
        </authorList>
    </citation>
    <scope>NUCLEOTIDE SEQUENCE [LARGE SCALE GENOMIC DNA]</scope>
    <source>
        <strain evidence="2 3">IO3-P3-H5</strain>
    </source>
</reference>
<dbReference type="Proteomes" id="UP000218887">
    <property type="component" value="Unassembled WGS sequence"/>
</dbReference>
<evidence type="ECO:0000313" key="2">
    <source>
        <dbReference type="EMBL" id="PAV30175.1"/>
    </source>
</evidence>
<evidence type="ECO:0000256" key="1">
    <source>
        <dbReference type="SAM" id="Coils"/>
    </source>
</evidence>
<feature type="coiled-coil region" evidence="1">
    <location>
        <begin position="316"/>
        <end position="375"/>
    </location>
</feature>
<organism evidence="2 3">
    <name type="scientific">Virgibacillus profundi</name>
    <dbReference type="NCBI Taxonomy" id="2024555"/>
    <lineage>
        <taxon>Bacteria</taxon>
        <taxon>Bacillati</taxon>
        <taxon>Bacillota</taxon>
        <taxon>Bacilli</taxon>
        <taxon>Bacillales</taxon>
        <taxon>Bacillaceae</taxon>
        <taxon>Virgibacillus</taxon>
    </lineage>
</organism>
<comment type="caution">
    <text evidence="2">The sequence shown here is derived from an EMBL/GenBank/DDBJ whole genome shotgun (WGS) entry which is preliminary data.</text>
</comment>